<name>A0AB34JIL4_PRYPA</name>
<feature type="domain" description="C3H1-type" evidence="21">
    <location>
        <begin position="72"/>
        <end position="100"/>
    </location>
</feature>
<dbReference type="EC" id="1.3.1.-" evidence="19"/>
<feature type="zinc finger region" description="C3H1-type" evidence="18">
    <location>
        <begin position="113"/>
        <end position="138"/>
    </location>
</feature>
<keyword evidence="4 19" id="KW-0288">FMN</keyword>
<evidence type="ECO:0000256" key="15">
    <source>
        <dbReference type="ARBA" id="ARBA00048342"/>
    </source>
</evidence>
<evidence type="ECO:0000259" key="21">
    <source>
        <dbReference type="PROSITE" id="PS50103"/>
    </source>
</evidence>
<keyword evidence="7 18" id="KW-0479">Metal-binding</keyword>
<keyword evidence="8" id="KW-0677">Repeat</keyword>
<dbReference type="InterPro" id="IPR000571">
    <property type="entry name" value="Znf_CCCH"/>
</dbReference>
<keyword evidence="12 19" id="KW-0560">Oxidoreductase</keyword>
<comment type="catalytic activity">
    <reaction evidence="14">
        <text>5,6-dihydrouridine(47) in tRNA + NAD(+) = uridine(47) in tRNA + NADH + H(+)</text>
        <dbReference type="Rhea" id="RHEA:53364"/>
        <dbReference type="Rhea" id="RHEA-COMP:13539"/>
        <dbReference type="Rhea" id="RHEA-COMP:13540"/>
        <dbReference type="ChEBI" id="CHEBI:15378"/>
        <dbReference type="ChEBI" id="CHEBI:57540"/>
        <dbReference type="ChEBI" id="CHEBI:57945"/>
        <dbReference type="ChEBI" id="CHEBI:65315"/>
        <dbReference type="ChEBI" id="CHEBI:74443"/>
        <dbReference type="EC" id="1.3.1.89"/>
    </reaction>
    <physiologicalReaction direction="right-to-left" evidence="14">
        <dbReference type="Rhea" id="RHEA:53366"/>
    </physiologicalReaction>
</comment>
<comment type="similarity">
    <text evidence="19">Belongs to the dus family. Dus3 subfamily.</text>
</comment>
<evidence type="ECO:0000313" key="23">
    <source>
        <dbReference type="Proteomes" id="UP001515480"/>
    </source>
</evidence>
<dbReference type="GO" id="GO:0003723">
    <property type="term" value="F:RNA binding"/>
    <property type="evidence" value="ECO:0007669"/>
    <property type="project" value="TreeGrafter"/>
</dbReference>
<dbReference type="CDD" id="cd02801">
    <property type="entry name" value="DUS_like_FMN"/>
    <property type="match status" value="1"/>
</dbReference>
<evidence type="ECO:0000256" key="11">
    <source>
        <dbReference type="ARBA" id="ARBA00022857"/>
    </source>
</evidence>
<keyword evidence="10 18" id="KW-0862">Zinc</keyword>
<dbReference type="Gene3D" id="4.10.1000.10">
    <property type="entry name" value="Zinc finger, CCCH-type"/>
    <property type="match status" value="1"/>
</dbReference>
<keyword evidence="11" id="KW-0521">NADP</keyword>
<evidence type="ECO:0000256" key="16">
    <source>
        <dbReference type="ARBA" id="ARBA00049447"/>
    </source>
</evidence>
<evidence type="ECO:0000256" key="3">
    <source>
        <dbReference type="ARBA" id="ARBA00022630"/>
    </source>
</evidence>
<dbReference type="EMBL" id="JBGBPQ010000008">
    <property type="protein sequence ID" value="KAL1520509.1"/>
    <property type="molecule type" value="Genomic_DNA"/>
</dbReference>
<evidence type="ECO:0000256" key="19">
    <source>
        <dbReference type="RuleBase" id="RU291113"/>
    </source>
</evidence>
<evidence type="ECO:0000256" key="1">
    <source>
        <dbReference type="ARBA" id="ARBA00001917"/>
    </source>
</evidence>
<dbReference type="PROSITE" id="PS01136">
    <property type="entry name" value="UPF0034"/>
    <property type="match status" value="1"/>
</dbReference>
<evidence type="ECO:0000256" key="5">
    <source>
        <dbReference type="ARBA" id="ARBA00022664"/>
    </source>
</evidence>
<dbReference type="SMART" id="SM00356">
    <property type="entry name" value="ZnF_C3H1"/>
    <property type="match status" value="2"/>
</dbReference>
<proteinExistence type="inferred from homology"/>
<dbReference type="GO" id="GO:0006397">
    <property type="term" value="P:mRNA processing"/>
    <property type="evidence" value="ECO:0007669"/>
    <property type="project" value="UniProtKB-KW"/>
</dbReference>
<keyword evidence="23" id="KW-1185">Reference proteome</keyword>
<keyword evidence="5" id="KW-0507">mRNA processing</keyword>
<evidence type="ECO:0000256" key="13">
    <source>
        <dbReference type="ARBA" id="ARBA00023027"/>
    </source>
</evidence>
<evidence type="ECO:0000256" key="17">
    <source>
        <dbReference type="ARBA" id="ARBA00049513"/>
    </source>
</evidence>
<keyword evidence="3 19" id="KW-0285">Flavoprotein</keyword>
<feature type="region of interest" description="Disordered" evidence="20">
    <location>
        <begin position="195"/>
        <end position="235"/>
    </location>
</feature>
<dbReference type="Gene3D" id="3.20.20.70">
    <property type="entry name" value="Aldolase class I"/>
    <property type="match status" value="1"/>
</dbReference>
<dbReference type="Pfam" id="PF01207">
    <property type="entry name" value="Dus"/>
    <property type="match status" value="1"/>
</dbReference>
<evidence type="ECO:0000256" key="6">
    <source>
        <dbReference type="ARBA" id="ARBA00022694"/>
    </source>
</evidence>
<comment type="catalytic activity">
    <reaction evidence="15">
        <text>a 5,6-dihydrouridine in mRNA + NAD(+) = a uridine in mRNA + NADH + H(+)</text>
        <dbReference type="Rhea" id="RHEA:69851"/>
        <dbReference type="Rhea" id="RHEA-COMP:14658"/>
        <dbReference type="Rhea" id="RHEA-COMP:17789"/>
        <dbReference type="ChEBI" id="CHEBI:15378"/>
        <dbReference type="ChEBI" id="CHEBI:57540"/>
        <dbReference type="ChEBI" id="CHEBI:57945"/>
        <dbReference type="ChEBI" id="CHEBI:65315"/>
        <dbReference type="ChEBI" id="CHEBI:74443"/>
    </reaction>
    <physiologicalReaction direction="right-to-left" evidence="15">
        <dbReference type="Rhea" id="RHEA:69853"/>
    </physiologicalReaction>
</comment>
<evidence type="ECO:0000256" key="14">
    <source>
        <dbReference type="ARBA" id="ARBA00048266"/>
    </source>
</evidence>
<comment type="cofactor">
    <cofactor evidence="1 19">
        <name>FMN</name>
        <dbReference type="ChEBI" id="CHEBI:58210"/>
    </cofactor>
</comment>
<evidence type="ECO:0000256" key="2">
    <source>
        <dbReference type="ARBA" id="ARBA00012376"/>
    </source>
</evidence>
<keyword evidence="13" id="KW-0520">NAD</keyword>
<dbReference type="GO" id="GO:0050660">
    <property type="term" value="F:flavin adenine dinucleotide binding"/>
    <property type="evidence" value="ECO:0007669"/>
    <property type="project" value="UniProtKB-UniRule"/>
</dbReference>
<dbReference type="PROSITE" id="PS50103">
    <property type="entry name" value="ZF_C3H1"/>
    <property type="match status" value="2"/>
</dbReference>
<reference evidence="22 23" key="1">
    <citation type="journal article" date="2024" name="Science">
        <title>Giant polyketide synthase enzymes in the biosynthesis of giant marine polyether toxins.</title>
        <authorList>
            <person name="Fallon T.R."/>
            <person name="Shende V.V."/>
            <person name="Wierzbicki I.H."/>
            <person name="Pendleton A.L."/>
            <person name="Watervoot N.F."/>
            <person name="Auber R.P."/>
            <person name="Gonzalez D.J."/>
            <person name="Wisecaver J.H."/>
            <person name="Moore B.S."/>
        </authorList>
    </citation>
    <scope>NUCLEOTIDE SEQUENCE [LARGE SCALE GENOMIC DNA]</scope>
    <source>
        <strain evidence="22 23">12B1</strain>
    </source>
</reference>
<feature type="domain" description="C3H1-type" evidence="21">
    <location>
        <begin position="113"/>
        <end position="138"/>
    </location>
</feature>
<evidence type="ECO:0000313" key="22">
    <source>
        <dbReference type="EMBL" id="KAL1520509.1"/>
    </source>
</evidence>
<dbReference type="SUPFAM" id="SSF51395">
    <property type="entry name" value="FMN-linked oxidoreductases"/>
    <property type="match status" value="1"/>
</dbReference>
<feature type="zinc finger region" description="C3H1-type" evidence="18">
    <location>
        <begin position="72"/>
        <end position="100"/>
    </location>
</feature>
<organism evidence="22 23">
    <name type="scientific">Prymnesium parvum</name>
    <name type="common">Toxic golden alga</name>
    <dbReference type="NCBI Taxonomy" id="97485"/>
    <lineage>
        <taxon>Eukaryota</taxon>
        <taxon>Haptista</taxon>
        <taxon>Haptophyta</taxon>
        <taxon>Prymnesiophyceae</taxon>
        <taxon>Prymnesiales</taxon>
        <taxon>Prymnesiaceae</taxon>
        <taxon>Prymnesium</taxon>
    </lineage>
</organism>
<sequence>MADAADNPPPAPEPRGGIAPIKPQFILPTDHAAAAPSHRDPTPHDAAPPEDPAAPRKRQRGMNKQRDVYRPEGGVKLCMAVLDGRECSFGEGCRFSHDLRAYLAAKPADLGETCPIYTLRGHCRFGVSCRYGSAHLREDGSSVKAEGGERGADEESNLAPAALLLQLRKNQYDFSRADALSSAFLADVQRQQAAANGGGGEAKGEAAAEADGEAKSEEAAYGARSAEDTQPVEKERRRVDFKGKIYLAPLTTVGNLPFRRVCKGYGVDITCGEMAMATNLLQGQASEWALMRRHKCEDVFGVQLAGSNADVMGRAAQVIDEQMSVDFIDINMGCPIDVVCNRGCGSSLAQRPGRVQSIVRTMSSVLSCPLTVKMRMGFDNNKPTAHNLIPKLHGWGAAAVTLHGRSRQQRYSKSADWEYISSCGKLTPLPFIGNGDVFSYEDVEAEAALGGSCSAVMVARGALVKPWIFTEIKERRHWDISSSERLDMLKSFVTFGLEHWGTDDLGVSRVRNFLLEWLSFLHRYVPVGLLERLPAKLQDRPPAYCGRNDLETLMASDNAADWIKITELVLGPVPTNFNFTPKHKANAYSGPILQEG</sequence>
<dbReference type="AlphaFoldDB" id="A0AB34JIL4"/>
<dbReference type="InterPro" id="IPR013785">
    <property type="entry name" value="Aldolase_TIM"/>
</dbReference>
<evidence type="ECO:0000256" key="10">
    <source>
        <dbReference type="ARBA" id="ARBA00022833"/>
    </source>
</evidence>
<keyword evidence="6 19" id="KW-0819">tRNA processing</keyword>
<comment type="catalytic activity">
    <reaction evidence="16">
        <text>a 5,6-dihydrouridine in mRNA + NADP(+) = a uridine in mRNA + NADPH + H(+)</text>
        <dbReference type="Rhea" id="RHEA:69855"/>
        <dbReference type="Rhea" id="RHEA-COMP:14658"/>
        <dbReference type="Rhea" id="RHEA-COMP:17789"/>
        <dbReference type="ChEBI" id="CHEBI:15378"/>
        <dbReference type="ChEBI" id="CHEBI:57783"/>
        <dbReference type="ChEBI" id="CHEBI:58349"/>
        <dbReference type="ChEBI" id="CHEBI:65315"/>
        <dbReference type="ChEBI" id="CHEBI:74443"/>
    </reaction>
    <physiologicalReaction direction="right-to-left" evidence="16">
        <dbReference type="Rhea" id="RHEA:69857"/>
    </physiologicalReaction>
</comment>
<dbReference type="PANTHER" id="PTHR45846">
    <property type="entry name" value="TRNA-DIHYDROURIDINE(47) SYNTHASE [NAD(P)(+)]-LIKE"/>
    <property type="match status" value="1"/>
</dbReference>
<evidence type="ECO:0000256" key="20">
    <source>
        <dbReference type="SAM" id="MobiDB-lite"/>
    </source>
</evidence>
<gene>
    <name evidence="22" type="ORF">AB1Y20_022088</name>
</gene>
<protein>
    <recommendedName>
        <fullName evidence="2 19">tRNA-dihydrouridine(47) synthase [NAD(P)(+)]</fullName>
        <ecNumber evidence="19">1.3.1.-</ecNumber>
    </recommendedName>
    <alternativeName>
        <fullName evidence="19">tRNA-dihydrouridine synthase 3</fullName>
    </alternativeName>
</protein>
<dbReference type="GO" id="GO:0102265">
    <property type="term" value="F:tRNA-dihydrouridine47 synthase activity"/>
    <property type="evidence" value="ECO:0007669"/>
    <property type="project" value="UniProtKB-EC"/>
</dbReference>
<dbReference type="Proteomes" id="UP001515480">
    <property type="component" value="Unassembled WGS sequence"/>
</dbReference>
<feature type="compositionally biased region" description="Basic and acidic residues" evidence="20">
    <location>
        <begin position="225"/>
        <end position="235"/>
    </location>
</feature>
<comment type="catalytic activity">
    <reaction evidence="17">
        <text>5,6-dihydrouridine(47) in tRNA + NADP(+) = uridine(47) in tRNA + NADPH + H(+)</text>
        <dbReference type="Rhea" id="RHEA:53360"/>
        <dbReference type="Rhea" id="RHEA-COMP:13539"/>
        <dbReference type="Rhea" id="RHEA-COMP:13540"/>
        <dbReference type="ChEBI" id="CHEBI:15378"/>
        <dbReference type="ChEBI" id="CHEBI:57783"/>
        <dbReference type="ChEBI" id="CHEBI:58349"/>
        <dbReference type="ChEBI" id="CHEBI:65315"/>
        <dbReference type="ChEBI" id="CHEBI:74443"/>
        <dbReference type="EC" id="1.3.1.89"/>
    </reaction>
    <physiologicalReaction direction="right-to-left" evidence="17">
        <dbReference type="Rhea" id="RHEA:53362"/>
    </physiologicalReaction>
</comment>
<accession>A0AB34JIL4</accession>
<dbReference type="FunFam" id="3.20.20.70:FF:000067">
    <property type="entry name" value="tRNA-dihydrouridine(47) synthase [NAD(P)(+)]"/>
    <property type="match status" value="1"/>
</dbReference>
<dbReference type="GO" id="GO:0008270">
    <property type="term" value="F:zinc ion binding"/>
    <property type="evidence" value="ECO:0007669"/>
    <property type="project" value="UniProtKB-KW"/>
</dbReference>
<keyword evidence="9 18" id="KW-0863">Zinc-finger</keyword>
<dbReference type="InterPro" id="IPR035587">
    <property type="entry name" value="DUS-like_FMN-bd"/>
</dbReference>
<dbReference type="Pfam" id="PF25585">
    <property type="entry name" value="zf-CCCH_DUS3L"/>
    <property type="match status" value="1"/>
</dbReference>
<evidence type="ECO:0000256" key="12">
    <source>
        <dbReference type="ARBA" id="ARBA00023002"/>
    </source>
</evidence>
<evidence type="ECO:0000256" key="9">
    <source>
        <dbReference type="ARBA" id="ARBA00022771"/>
    </source>
</evidence>
<evidence type="ECO:0000256" key="8">
    <source>
        <dbReference type="ARBA" id="ARBA00022737"/>
    </source>
</evidence>
<evidence type="ECO:0000256" key="18">
    <source>
        <dbReference type="PROSITE-ProRule" id="PRU00723"/>
    </source>
</evidence>
<feature type="compositionally biased region" description="Basic and acidic residues" evidence="20">
    <location>
        <begin position="202"/>
        <end position="218"/>
    </location>
</feature>
<feature type="region of interest" description="Disordered" evidence="20">
    <location>
        <begin position="1"/>
        <end position="67"/>
    </location>
</feature>
<evidence type="ECO:0000256" key="4">
    <source>
        <dbReference type="ARBA" id="ARBA00022643"/>
    </source>
</evidence>
<evidence type="ECO:0000256" key="7">
    <source>
        <dbReference type="ARBA" id="ARBA00022723"/>
    </source>
</evidence>
<dbReference type="PANTHER" id="PTHR45846:SF1">
    <property type="entry name" value="TRNA-DIHYDROURIDINE(47) SYNTHASE [NAD(P)(+)]-LIKE"/>
    <property type="match status" value="1"/>
</dbReference>
<comment type="caution">
    <text evidence="22">The sequence shown here is derived from an EMBL/GenBank/DDBJ whole genome shotgun (WGS) entry which is preliminary data.</text>
</comment>
<dbReference type="InterPro" id="IPR018517">
    <property type="entry name" value="tRNA_hU_synthase_CS"/>
</dbReference>